<dbReference type="Pfam" id="PF07940">
    <property type="entry name" value="Hepar_II_III_C"/>
    <property type="match status" value="1"/>
</dbReference>
<gene>
    <name evidence="3" type="ORF">SAMN05216258_110130</name>
</gene>
<name>A0A1I3LQH0_9RHOB</name>
<evidence type="ECO:0000256" key="1">
    <source>
        <dbReference type="ARBA" id="ARBA00004196"/>
    </source>
</evidence>
<dbReference type="InterPro" id="IPR008929">
    <property type="entry name" value="Chondroitin_lyas"/>
</dbReference>
<organism evidence="3 4">
    <name type="scientific">Albimonas pacifica</name>
    <dbReference type="NCBI Taxonomy" id="1114924"/>
    <lineage>
        <taxon>Bacteria</taxon>
        <taxon>Pseudomonadati</taxon>
        <taxon>Pseudomonadota</taxon>
        <taxon>Alphaproteobacteria</taxon>
        <taxon>Rhodobacterales</taxon>
        <taxon>Paracoccaceae</taxon>
        <taxon>Albimonas</taxon>
    </lineage>
</organism>
<dbReference type="InterPro" id="IPR012480">
    <property type="entry name" value="Hepar_II_III_C"/>
</dbReference>
<dbReference type="AlphaFoldDB" id="A0A1I3LQH0"/>
<feature type="domain" description="Heparinase II/III-like C-terminal" evidence="2">
    <location>
        <begin position="288"/>
        <end position="536"/>
    </location>
</feature>
<dbReference type="STRING" id="1114924.SAMN05216258_110130"/>
<sequence length="541" mass="57732">MSGLLDSLGLGPRAPRELAFKAEPLWIGDAAAARRLMGGTFRFAGQEVRARDLGPWRLSPPSQDFADALHGFAWLDDLAALGTREARRTAQSWVFGWIAQHGDGQGAGWGPEVAGQRAMHWLERAEFVLDGASDDLLRRFLKSLAVHAKRLRKGLDQAPEGLGRLRAATGLLHAVLATDPSDAGRAAAARRLGAAAGLAIDEDGGLASRNPERLCEALILLAVGARRLREAGVEPERAHSDAVFRAQSALRALRMRDGGLPRFHGGGPGAPGRLDHALSLAHPRKAPPPRDRAMGFVRLSAGRVTAAIDAAAPPRGRNAHASTLAFELAVGGARLVVNCGPAGAAEGDWAAACRATAAQSALSIEGVSSSRISSTARGPGPHPFVEGPKTVEAETTQDLDGAWFLGVHDGYAASHGLAHRRRLFLSPDGRDFRGEDLLEPTDARTRARFEKVLRNHGPVGVPFAIHFHLHPDVEAELDGEIVILTLPESRWRFVVTGAAPKLRDSVYFEPGEPEPRAARQIVVPSRLAGDSAVVAWGFRRL</sequence>
<protein>
    <submittedName>
        <fullName evidence="3">Uncharacterized conserved protein, heparinase superfamily</fullName>
    </submittedName>
</protein>
<evidence type="ECO:0000313" key="3">
    <source>
        <dbReference type="EMBL" id="SFI86755.1"/>
    </source>
</evidence>
<dbReference type="RefSeq" id="WP_092863352.1">
    <property type="nucleotide sequence ID" value="NZ_FOQH01000010.1"/>
</dbReference>
<evidence type="ECO:0000259" key="2">
    <source>
        <dbReference type="Pfam" id="PF07940"/>
    </source>
</evidence>
<dbReference type="GO" id="GO:0016829">
    <property type="term" value="F:lyase activity"/>
    <property type="evidence" value="ECO:0007669"/>
    <property type="project" value="InterPro"/>
</dbReference>
<evidence type="ECO:0000313" key="4">
    <source>
        <dbReference type="Proteomes" id="UP000199377"/>
    </source>
</evidence>
<dbReference type="GO" id="GO:0030313">
    <property type="term" value="C:cell envelope"/>
    <property type="evidence" value="ECO:0007669"/>
    <property type="project" value="UniProtKB-SubCell"/>
</dbReference>
<dbReference type="Gene3D" id="2.70.98.70">
    <property type="match status" value="1"/>
</dbReference>
<keyword evidence="4" id="KW-1185">Reference proteome</keyword>
<dbReference type="EMBL" id="FOQH01000010">
    <property type="protein sequence ID" value="SFI86755.1"/>
    <property type="molecule type" value="Genomic_DNA"/>
</dbReference>
<comment type="subcellular location">
    <subcellularLocation>
        <location evidence="1">Cell envelope</location>
    </subcellularLocation>
</comment>
<accession>A0A1I3LQH0</accession>
<dbReference type="Gene3D" id="1.50.10.100">
    <property type="entry name" value="Chondroitin AC/alginate lyase"/>
    <property type="match status" value="1"/>
</dbReference>
<dbReference type="Proteomes" id="UP000199377">
    <property type="component" value="Unassembled WGS sequence"/>
</dbReference>
<dbReference type="OrthoDB" id="9787373at2"/>
<reference evidence="3 4" key="1">
    <citation type="submission" date="2016-10" db="EMBL/GenBank/DDBJ databases">
        <authorList>
            <person name="de Groot N.N."/>
        </authorList>
    </citation>
    <scope>NUCLEOTIDE SEQUENCE [LARGE SCALE GENOMIC DNA]</scope>
    <source>
        <strain evidence="3 4">CGMCC 1.11030</strain>
    </source>
</reference>
<proteinExistence type="predicted"/>